<comment type="caution">
    <text evidence="5">The sequence shown here is derived from an EMBL/GenBank/DDBJ whole genome shotgun (WGS) entry which is preliminary data.</text>
</comment>
<keyword evidence="2" id="KW-0238">DNA-binding</keyword>
<dbReference type="SUPFAM" id="SSF46785">
    <property type="entry name" value="Winged helix' DNA-binding domain"/>
    <property type="match status" value="1"/>
</dbReference>
<keyword evidence="1" id="KW-0805">Transcription regulation</keyword>
<protein>
    <submittedName>
        <fullName evidence="5">GntR family transcriptional regulator</fullName>
    </submittedName>
</protein>
<keyword evidence="3" id="KW-0804">Transcription</keyword>
<evidence type="ECO:0000259" key="4">
    <source>
        <dbReference type="PROSITE" id="PS50949"/>
    </source>
</evidence>
<dbReference type="SMART" id="SM00345">
    <property type="entry name" value="HTH_GNTR"/>
    <property type="match status" value="1"/>
</dbReference>
<dbReference type="PROSITE" id="PS50949">
    <property type="entry name" value="HTH_GNTR"/>
    <property type="match status" value="1"/>
</dbReference>
<reference evidence="5 6" key="1">
    <citation type="submission" date="2024-10" db="EMBL/GenBank/DDBJ databases">
        <title>The Natural Products Discovery Center: Release of the First 8490 Sequenced Strains for Exploring Actinobacteria Biosynthetic Diversity.</title>
        <authorList>
            <person name="Kalkreuter E."/>
            <person name="Kautsar S.A."/>
            <person name="Yang D."/>
            <person name="Bader C.D."/>
            <person name="Teijaro C.N."/>
            <person name="Fluegel L."/>
            <person name="Davis C.M."/>
            <person name="Simpson J.R."/>
            <person name="Lauterbach L."/>
            <person name="Steele A.D."/>
            <person name="Gui C."/>
            <person name="Meng S."/>
            <person name="Li G."/>
            <person name="Viehrig K."/>
            <person name="Ye F."/>
            <person name="Su P."/>
            <person name="Kiefer A.F."/>
            <person name="Nichols A."/>
            <person name="Cepeda A.J."/>
            <person name="Yan W."/>
            <person name="Fan B."/>
            <person name="Jiang Y."/>
            <person name="Adhikari A."/>
            <person name="Zheng C.-J."/>
            <person name="Schuster L."/>
            <person name="Cowan T.M."/>
            <person name="Smanski M.J."/>
            <person name="Chevrette M.G."/>
            <person name="De Carvalho L.P.S."/>
            <person name="Shen B."/>
        </authorList>
    </citation>
    <scope>NUCLEOTIDE SEQUENCE [LARGE SCALE GENOMIC DNA]</scope>
    <source>
        <strain evidence="5 6">NPDC053346</strain>
    </source>
</reference>
<dbReference type="EMBL" id="JBITYT010000001">
    <property type="protein sequence ID" value="MFI9117896.1"/>
    <property type="molecule type" value="Genomic_DNA"/>
</dbReference>
<evidence type="ECO:0000313" key="6">
    <source>
        <dbReference type="Proteomes" id="UP001614391"/>
    </source>
</evidence>
<dbReference type="RefSeq" id="WP_399609467.1">
    <property type="nucleotide sequence ID" value="NZ_JBITYT010000001.1"/>
</dbReference>
<dbReference type="Proteomes" id="UP001614391">
    <property type="component" value="Unassembled WGS sequence"/>
</dbReference>
<feature type="domain" description="HTH gntR-type" evidence="4">
    <location>
        <begin position="9"/>
        <end position="77"/>
    </location>
</feature>
<keyword evidence="6" id="KW-1185">Reference proteome</keyword>
<dbReference type="Pfam" id="PF00392">
    <property type="entry name" value="GntR"/>
    <property type="match status" value="1"/>
</dbReference>
<evidence type="ECO:0000313" key="5">
    <source>
        <dbReference type="EMBL" id="MFI9117896.1"/>
    </source>
</evidence>
<evidence type="ECO:0000256" key="1">
    <source>
        <dbReference type="ARBA" id="ARBA00023015"/>
    </source>
</evidence>
<dbReference type="InterPro" id="IPR000524">
    <property type="entry name" value="Tscrpt_reg_HTH_GntR"/>
</dbReference>
<organism evidence="5 6">
    <name type="scientific">Streptomyces bikiniensis</name>
    <dbReference type="NCBI Taxonomy" id="1896"/>
    <lineage>
        <taxon>Bacteria</taxon>
        <taxon>Bacillati</taxon>
        <taxon>Actinomycetota</taxon>
        <taxon>Actinomycetes</taxon>
        <taxon>Kitasatosporales</taxon>
        <taxon>Streptomycetaceae</taxon>
        <taxon>Streptomyces</taxon>
    </lineage>
</organism>
<dbReference type="PANTHER" id="PTHR44846">
    <property type="entry name" value="MANNOSYL-D-GLYCERATE TRANSPORT/METABOLISM SYSTEM REPRESSOR MNGR-RELATED"/>
    <property type="match status" value="1"/>
</dbReference>
<dbReference type="Gene3D" id="1.10.10.10">
    <property type="entry name" value="Winged helix-like DNA-binding domain superfamily/Winged helix DNA-binding domain"/>
    <property type="match status" value="1"/>
</dbReference>
<dbReference type="PANTHER" id="PTHR44846:SF1">
    <property type="entry name" value="MANNOSYL-D-GLYCERATE TRANSPORT_METABOLISM SYSTEM REPRESSOR MNGR-RELATED"/>
    <property type="match status" value="1"/>
</dbReference>
<proteinExistence type="predicted"/>
<gene>
    <name evidence="5" type="ORF">ACIGW0_00555</name>
</gene>
<evidence type="ECO:0000256" key="3">
    <source>
        <dbReference type="ARBA" id="ARBA00023163"/>
    </source>
</evidence>
<accession>A0ABW8CK36</accession>
<name>A0ABW8CK36_STRBI</name>
<dbReference type="InterPro" id="IPR036388">
    <property type="entry name" value="WH-like_DNA-bd_sf"/>
</dbReference>
<dbReference type="InterPro" id="IPR036390">
    <property type="entry name" value="WH_DNA-bd_sf"/>
</dbReference>
<evidence type="ECO:0000256" key="2">
    <source>
        <dbReference type="ARBA" id="ARBA00023125"/>
    </source>
</evidence>
<dbReference type="CDD" id="cd07377">
    <property type="entry name" value="WHTH_GntR"/>
    <property type="match status" value="1"/>
</dbReference>
<sequence>MSKDLDRSRPVWRQVAEIISRRIADGTYAPGDRVPGIVELSAEFGIAASTAQKALAHLRNEGIVRTELGLGTFVSDAEQAD</sequence>
<dbReference type="InterPro" id="IPR050679">
    <property type="entry name" value="Bact_HTH_transcr_reg"/>
</dbReference>